<protein>
    <submittedName>
        <fullName evidence="3">Uncharacterized protein</fullName>
    </submittedName>
</protein>
<gene>
    <name evidence="3" type="ORF">E2C01_089719</name>
</gene>
<keyword evidence="2" id="KW-0472">Membrane</keyword>
<sequence>MKLTTRPNEERHHLAAKKESESHCYLDKGRRGDGVQPRASTLNRPHSDASSSSPSPTCSPHHTPVCLPCSSFFPIFPLLFLSPFHIFLPCSPLPSFIRSFFLLISSFHISPFLPYPSLSSFLSSFPLSFLHSYHFTQVCLPFFLSFFSSTHFSKLSSLPSHPSLHFFHYFSCISFFTLYSSFFSPFLLFSSSFFSTSHSYFFT</sequence>
<keyword evidence="4" id="KW-1185">Reference proteome</keyword>
<dbReference type="Proteomes" id="UP000324222">
    <property type="component" value="Unassembled WGS sequence"/>
</dbReference>
<feature type="compositionally biased region" description="Low complexity" evidence="1">
    <location>
        <begin position="48"/>
        <end position="59"/>
    </location>
</feature>
<evidence type="ECO:0000313" key="4">
    <source>
        <dbReference type="Proteomes" id="UP000324222"/>
    </source>
</evidence>
<dbReference type="AlphaFoldDB" id="A0A5B7JJ07"/>
<evidence type="ECO:0000256" key="2">
    <source>
        <dbReference type="SAM" id="Phobius"/>
    </source>
</evidence>
<feature type="transmembrane region" description="Helical" evidence="2">
    <location>
        <begin position="96"/>
        <end position="115"/>
    </location>
</feature>
<feature type="region of interest" description="Disordered" evidence="1">
    <location>
        <begin position="1"/>
        <end position="59"/>
    </location>
</feature>
<accession>A0A5B7JJ07</accession>
<dbReference type="EMBL" id="VSRR010099046">
    <property type="protein sequence ID" value="MPC94545.1"/>
    <property type="molecule type" value="Genomic_DNA"/>
</dbReference>
<comment type="caution">
    <text evidence="3">The sequence shown here is derived from an EMBL/GenBank/DDBJ whole genome shotgun (WGS) entry which is preliminary data.</text>
</comment>
<feature type="compositionally biased region" description="Basic and acidic residues" evidence="1">
    <location>
        <begin position="7"/>
        <end position="33"/>
    </location>
</feature>
<proteinExistence type="predicted"/>
<organism evidence="3 4">
    <name type="scientific">Portunus trituberculatus</name>
    <name type="common">Swimming crab</name>
    <name type="synonym">Neptunus trituberculatus</name>
    <dbReference type="NCBI Taxonomy" id="210409"/>
    <lineage>
        <taxon>Eukaryota</taxon>
        <taxon>Metazoa</taxon>
        <taxon>Ecdysozoa</taxon>
        <taxon>Arthropoda</taxon>
        <taxon>Crustacea</taxon>
        <taxon>Multicrustacea</taxon>
        <taxon>Malacostraca</taxon>
        <taxon>Eumalacostraca</taxon>
        <taxon>Eucarida</taxon>
        <taxon>Decapoda</taxon>
        <taxon>Pleocyemata</taxon>
        <taxon>Brachyura</taxon>
        <taxon>Eubrachyura</taxon>
        <taxon>Portunoidea</taxon>
        <taxon>Portunidae</taxon>
        <taxon>Portuninae</taxon>
        <taxon>Portunus</taxon>
    </lineage>
</organism>
<keyword evidence="2" id="KW-1133">Transmembrane helix</keyword>
<feature type="transmembrane region" description="Helical" evidence="2">
    <location>
        <begin position="127"/>
        <end position="147"/>
    </location>
</feature>
<evidence type="ECO:0000256" key="1">
    <source>
        <dbReference type="SAM" id="MobiDB-lite"/>
    </source>
</evidence>
<evidence type="ECO:0000313" key="3">
    <source>
        <dbReference type="EMBL" id="MPC94545.1"/>
    </source>
</evidence>
<reference evidence="3 4" key="1">
    <citation type="submission" date="2019-05" db="EMBL/GenBank/DDBJ databases">
        <title>Another draft genome of Portunus trituberculatus and its Hox gene families provides insights of decapod evolution.</title>
        <authorList>
            <person name="Jeong J.-H."/>
            <person name="Song I."/>
            <person name="Kim S."/>
            <person name="Choi T."/>
            <person name="Kim D."/>
            <person name="Ryu S."/>
            <person name="Kim W."/>
        </authorList>
    </citation>
    <scope>NUCLEOTIDE SEQUENCE [LARGE SCALE GENOMIC DNA]</scope>
    <source>
        <tissue evidence="3">Muscle</tissue>
    </source>
</reference>
<name>A0A5B7JJ07_PORTR</name>
<feature type="transmembrane region" description="Helical" evidence="2">
    <location>
        <begin position="167"/>
        <end position="189"/>
    </location>
</feature>
<keyword evidence="2" id="KW-0812">Transmembrane</keyword>